<dbReference type="RefSeq" id="WP_089061657.1">
    <property type="nucleotide sequence ID" value="NZ_CP022315.1"/>
</dbReference>
<dbReference type="AlphaFoldDB" id="A0A220U2T6"/>
<protein>
    <submittedName>
        <fullName evidence="2">GNAT family N-acetyltransferase</fullName>
    </submittedName>
</protein>
<proteinExistence type="predicted"/>
<name>A0A220U2T6_9BACI</name>
<sequence>MQSIEIQMLPFNASANLVDMEHVTDIVNRVYAASEGSLWMRGVVRTTKEEMAGFTREGEIAVARSMGQILGCVRVRRIGQETGEFGMLAVDDGYQGTGIGRRLVRFAEEKCQKEHLHKMQLELLIPLKGSHPAKLILRNWYERIGYHPIHMEPIDAAFPKLTKMLAIPRQFVVFQKELR</sequence>
<dbReference type="EMBL" id="CP022315">
    <property type="protein sequence ID" value="ASK62397.1"/>
    <property type="molecule type" value="Genomic_DNA"/>
</dbReference>
<dbReference type="Gene3D" id="3.40.630.30">
    <property type="match status" value="1"/>
</dbReference>
<organism evidence="2 3">
    <name type="scientific">Virgibacillus phasianinus</name>
    <dbReference type="NCBI Taxonomy" id="2017483"/>
    <lineage>
        <taxon>Bacteria</taxon>
        <taxon>Bacillati</taxon>
        <taxon>Bacillota</taxon>
        <taxon>Bacilli</taxon>
        <taxon>Bacillales</taxon>
        <taxon>Bacillaceae</taxon>
        <taxon>Virgibacillus</taxon>
    </lineage>
</organism>
<gene>
    <name evidence="2" type="ORF">CFK37_09625</name>
</gene>
<reference evidence="2 3" key="1">
    <citation type="submission" date="2017-07" db="EMBL/GenBank/DDBJ databases">
        <title>Virgibacillus sp. LM2416.</title>
        <authorList>
            <person name="Tak E.J."/>
            <person name="Bae J.-W."/>
        </authorList>
    </citation>
    <scope>NUCLEOTIDE SEQUENCE [LARGE SCALE GENOMIC DNA]</scope>
    <source>
        <strain evidence="2 3">LM2416</strain>
    </source>
</reference>
<accession>A0A220U2T6</accession>
<keyword evidence="3" id="KW-1185">Reference proteome</keyword>
<keyword evidence="2" id="KW-0808">Transferase</keyword>
<dbReference type="Pfam" id="PF13508">
    <property type="entry name" value="Acetyltransf_7"/>
    <property type="match status" value="1"/>
</dbReference>
<dbReference type="InterPro" id="IPR000182">
    <property type="entry name" value="GNAT_dom"/>
</dbReference>
<dbReference type="KEGG" id="vil:CFK37_09625"/>
<dbReference type="PROSITE" id="PS51186">
    <property type="entry name" value="GNAT"/>
    <property type="match status" value="1"/>
</dbReference>
<dbReference type="InterPro" id="IPR016181">
    <property type="entry name" value="Acyl_CoA_acyltransferase"/>
</dbReference>
<evidence type="ECO:0000313" key="2">
    <source>
        <dbReference type="EMBL" id="ASK62397.1"/>
    </source>
</evidence>
<dbReference type="Proteomes" id="UP000198312">
    <property type="component" value="Chromosome"/>
</dbReference>
<evidence type="ECO:0000313" key="3">
    <source>
        <dbReference type="Proteomes" id="UP000198312"/>
    </source>
</evidence>
<evidence type="ECO:0000259" key="1">
    <source>
        <dbReference type="PROSITE" id="PS51186"/>
    </source>
</evidence>
<dbReference type="CDD" id="cd04301">
    <property type="entry name" value="NAT_SF"/>
    <property type="match status" value="1"/>
</dbReference>
<dbReference type="SUPFAM" id="SSF55729">
    <property type="entry name" value="Acyl-CoA N-acyltransferases (Nat)"/>
    <property type="match status" value="1"/>
</dbReference>
<dbReference type="GO" id="GO:0016747">
    <property type="term" value="F:acyltransferase activity, transferring groups other than amino-acyl groups"/>
    <property type="evidence" value="ECO:0007669"/>
    <property type="project" value="InterPro"/>
</dbReference>
<feature type="domain" description="N-acetyltransferase" evidence="1">
    <location>
        <begin position="6"/>
        <end position="165"/>
    </location>
</feature>
<dbReference type="OrthoDB" id="5419426at2"/>